<keyword evidence="1" id="KW-0812">Transmembrane</keyword>
<organism evidence="2 3">
    <name type="scientific">Larkinella bovis</name>
    <dbReference type="NCBI Taxonomy" id="683041"/>
    <lineage>
        <taxon>Bacteria</taxon>
        <taxon>Pseudomonadati</taxon>
        <taxon>Bacteroidota</taxon>
        <taxon>Cytophagia</taxon>
        <taxon>Cytophagales</taxon>
        <taxon>Spirosomataceae</taxon>
        <taxon>Larkinella</taxon>
    </lineage>
</organism>
<sequence length="162" mass="18680">MTFSHFVLYFLLAVGVVLSFRLVIWLSGFSCRVIMMFTRMGLPAVAKALLQLVAYDRSTYLKSRTLYWNQVHIRFLLFWGANALLLFFLLFLRAGNKIHAVGPYWMCCLMLFIAYRCLVTLRSDVDANDAEIAQEGPRNPYSPGQPTYVRQLDYLDELFSVG</sequence>
<dbReference type="EMBL" id="JBHSMA010000004">
    <property type="protein sequence ID" value="MFC5410715.1"/>
    <property type="molecule type" value="Genomic_DNA"/>
</dbReference>
<accession>A0ABW0IE16</accession>
<evidence type="ECO:0000256" key="1">
    <source>
        <dbReference type="SAM" id="Phobius"/>
    </source>
</evidence>
<keyword evidence="1" id="KW-0472">Membrane</keyword>
<feature type="transmembrane region" description="Helical" evidence="1">
    <location>
        <begin position="33"/>
        <end position="53"/>
    </location>
</feature>
<name>A0ABW0IE16_9BACT</name>
<dbReference type="RefSeq" id="WP_379846666.1">
    <property type="nucleotide sequence ID" value="NZ_JBHSMA010000004.1"/>
</dbReference>
<feature type="transmembrane region" description="Helical" evidence="1">
    <location>
        <begin position="6"/>
        <end position="26"/>
    </location>
</feature>
<reference evidence="3" key="1">
    <citation type="journal article" date="2019" name="Int. J. Syst. Evol. Microbiol.">
        <title>The Global Catalogue of Microorganisms (GCM) 10K type strain sequencing project: providing services to taxonomists for standard genome sequencing and annotation.</title>
        <authorList>
            <consortium name="The Broad Institute Genomics Platform"/>
            <consortium name="The Broad Institute Genome Sequencing Center for Infectious Disease"/>
            <person name="Wu L."/>
            <person name="Ma J."/>
        </authorList>
    </citation>
    <scope>NUCLEOTIDE SEQUENCE [LARGE SCALE GENOMIC DNA]</scope>
    <source>
        <strain evidence="3">CCUG 55250</strain>
    </source>
</reference>
<feature type="transmembrane region" description="Helical" evidence="1">
    <location>
        <begin position="104"/>
        <end position="121"/>
    </location>
</feature>
<keyword evidence="3" id="KW-1185">Reference proteome</keyword>
<protein>
    <submittedName>
        <fullName evidence="2">Uncharacterized protein</fullName>
    </submittedName>
</protein>
<comment type="caution">
    <text evidence="2">The sequence shown here is derived from an EMBL/GenBank/DDBJ whole genome shotgun (WGS) entry which is preliminary data.</text>
</comment>
<proteinExistence type="predicted"/>
<evidence type="ECO:0000313" key="2">
    <source>
        <dbReference type="EMBL" id="MFC5410715.1"/>
    </source>
</evidence>
<keyword evidence="1" id="KW-1133">Transmembrane helix</keyword>
<dbReference type="Proteomes" id="UP001596106">
    <property type="component" value="Unassembled WGS sequence"/>
</dbReference>
<evidence type="ECO:0000313" key="3">
    <source>
        <dbReference type="Proteomes" id="UP001596106"/>
    </source>
</evidence>
<gene>
    <name evidence="2" type="ORF">ACFPMF_15435</name>
</gene>
<feature type="transmembrane region" description="Helical" evidence="1">
    <location>
        <begin position="73"/>
        <end position="92"/>
    </location>
</feature>